<feature type="domain" description="Peptidase S54 rhomboid" evidence="8">
    <location>
        <begin position="56"/>
        <end position="194"/>
    </location>
</feature>
<dbReference type="InterPro" id="IPR022764">
    <property type="entry name" value="Peptidase_S54_rhomboid_dom"/>
</dbReference>
<evidence type="ECO:0000256" key="1">
    <source>
        <dbReference type="ARBA" id="ARBA00004141"/>
    </source>
</evidence>
<keyword evidence="10" id="KW-1185">Reference proteome</keyword>
<keyword evidence="6 7" id="KW-0472">Membrane</keyword>
<dbReference type="InterPro" id="IPR035952">
    <property type="entry name" value="Rhomboid-like_sf"/>
</dbReference>
<name>A0A084GK59_METID</name>
<feature type="transmembrane region" description="Helical" evidence="7">
    <location>
        <begin position="12"/>
        <end position="34"/>
    </location>
</feature>
<dbReference type="PANTHER" id="PTHR43731">
    <property type="entry name" value="RHOMBOID PROTEASE"/>
    <property type="match status" value="1"/>
</dbReference>
<dbReference type="Gene3D" id="1.20.1540.10">
    <property type="entry name" value="Rhomboid-like"/>
    <property type="match status" value="1"/>
</dbReference>
<evidence type="ECO:0000256" key="2">
    <source>
        <dbReference type="ARBA" id="ARBA00009045"/>
    </source>
</evidence>
<accession>A0A084GK59</accession>
<evidence type="ECO:0000256" key="5">
    <source>
        <dbReference type="ARBA" id="ARBA00022989"/>
    </source>
</evidence>
<evidence type="ECO:0000313" key="10">
    <source>
        <dbReference type="Proteomes" id="UP000028549"/>
    </source>
</evidence>
<reference evidence="9 10" key="1">
    <citation type="journal article" date="2005" name="Int. J. Syst. Evol. Microbiol.">
        <title>Bacillus cibi sp. nov., isolated from jeotgal, a traditional Korean fermented seafood.</title>
        <authorList>
            <person name="Yoon J.H."/>
            <person name="Lee C.H."/>
            <person name="Oh T.K."/>
        </authorList>
    </citation>
    <scope>NUCLEOTIDE SEQUENCE [LARGE SCALE GENOMIC DNA]</scope>
    <source>
        <strain evidence="9 10">DSM 16189</strain>
    </source>
</reference>
<keyword evidence="3 7" id="KW-0812">Transmembrane</keyword>
<comment type="similarity">
    <text evidence="2">Belongs to the peptidase S54 family.</text>
</comment>
<sequence>MFTRSEDFRTFIRLYPVVTAIVCIQVLLWLLFLLPLPEMTFFFASIVGYNGGVANGEWWRLITPIFLHANFAHILFNSVSIILFAPALERMLGKARFLSAYLATGIIANLATFFVIEDLSYTHVGASGAIFGLFGIYLYIVVFRKDLIDSSNSQLIITILAIGIVMTFINTNINIIAHIFGAVGGALIAPLFLKRPGR</sequence>
<keyword evidence="5 7" id="KW-1133">Transmembrane helix</keyword>
<feature type="transmembrane region" description="Helical" evidence="7">
    <location>
        <begin position="122"/>
        <end position="140"/>
    </location>
</feature>
<comment type="caution">
    <text evidence="9">The sequence shown here is derived from an EMBL/GenBank/DDBJ whole genome shotgun (WGS) entry which is preliminary data.</text>
</comment>
<dbReference type="SUPFAM" id="SSF144091">
    <property type="entry name" value="Rhomboid-like"/>
    <property type="match status" value="1"/>
</dbReference>
<dbReference type="AlphaFoldDB" id="A0A084GK59"/>
<evidence type="ECO:0000256" key="4">
    <source>
        <dbReference type="ARBA" id="ARBA00022801"/>
    </source>
</evidence>
<gene>
    <name evidence="9" type="ORF">GS18_0218850</name>
</gene>
<evidence type="ECO:0000256" key="6">
    <source>
        <dbReference type="ARBA" id="ARBA00023136"/>
    </source>
</evidence>
<evidence type="ECO:0000313" key="9">
    <source>
        <dbReference type="EMBL" id="KEZ47721.1"/>
    </source>
</evidence>
<dbReference type="Pfam" id="PF01694">
    <property type="entry name" value="Rhomboid"/>
    <property type="match status" value="1"/>
</dbReference>
<keyword evidence="4" id="KW-0378">Hydrolase</keyword>
<evidence type="ECO:0000256" key="7">
    <source>
        <dbReference type="SAM" id="Phobius"/>
    </source>
</evidence>
<dbReference type="RefSeq" id="WP_029566337.1">
    <property type="nucleotide sequence ID" value="NZ_JNVC02000017.1"/>
</dbReference>
<dbReference type="InterPro" id="IPR050925">
    <property type="entry name" value="Rhomboid_protease_S54"/>
</dbReference>
<dbReference type="GO" id="GO:0004252">
    <property type="term" value="F:serine-type endopeptidase activity"/>
    <property type="evidence" value="ECO:0007669"/>
    <property type="project" value="InterPro"/>
</dbReference>
<dbReference type="OrthoDB" id="9813074at2"/>
<feature type="transmembrane region" description="Helical" evidence="7">
    <location>
        <begin position="152"/>
        <end position="169"/>
    </location>
</feature>
<dbReference type="STRING" id="246786.GS18_0218850"/>
<organism evidence="9 10">
    <name type="scientific">Metabacillus indicus</name>
    <name type="common">Bacillus indicus</name>
    <dbReference type="NCBI Taxonomy" id="246786"/>
    <lineage>
        <taxon>Bacteria</taxon>
        <taxon>Bacillati</taxon>
        <taxon>Bacillota</taxon>
        <taxon>Bacilli</taxon>
        <taxon>Bacillales</taxon>
        <taxon>Bacillaceae</taxon>
        <taxon>Metabacillus</taxon>
    </lineage>
</organism>
<dbReference type="PANTHER" id="PTHR43731:SF14">
    <property type="entry name" value="PRESENILIN-ASSOCIATED RHOMBOID-LIKE PROTEIN, MITOCHONDRIAL"/>
    <property type="match status" value="1"/>
</dbReference>
<dbReference type="Proteomes" id="UP000028549">
    <property type="component" value="Unassembled WGS sequence"/>
</dbReference>
<dbReference type="EMBL" id="JNVC02000017">
    <property type="protein sequence ID" value="KEZ47721.1"/>
    <property type="molecule type" value="Genomic_DNA"/>
</dbReference>
<protein>
    <submittedName>
        <fullName evidence="9">Membrane protein</fullName>
    </submittedName>
</protein>
<dbReference type="GO" id="GO:0016020">
    <property type="term" value="C:membrane"/>
    <property type="evidence" value="ECO:0007669"/>
    <property type="project" value="UniProtKB-SubCell"/>
</dbReference>
<comment type="subcellular location">
    <subcellularLocation>
        <location evidence="1">Membrane</location>
        <topology evidence="1">Multi-pass membrane protein</topology>
    </subcellularLocation>
</comment>
<proteinExistence type="inferred from homology"/>
<feature type="transmembrane region" description="Helical" evidence="7">
    <location>
        <begin position="175"/>
        <end position="193"/>
    </location>
</feature>
<evidence type="ECO:0000259" key="8">
    <source>
        <dbReference type="Pfam" id="PF01694"/>
    </source>
</evidence>
<feature type="transmembrane region" description="Helical" evidence="7">
    <location>
        <begin position="97"/>
        <end position="116"/>
    </location>
</feature>
<evidence type="ECO:0000256" key="3">
    <source>
        <dbReference type="ARBA" id="ARBA00022692"/>
    </source>
</evidence>
<feature type="transmembrane region" description="Helical" evidence="7">
    <location>
        <begin position="65"/>
        <end position="85"/>
    </location>
</feature>